<dbReference type="InterPro" id="IPR051400">
    <property type="entry name" value="HAD-like_hydrolase"/>
</dbReference>
<comment type="cofactor">
    <cofactor evidence="1">
        <name>Mg(2+)</name>
        <dbReference type="ChEBI" id="CHEBI:18420"/>
    </cofactor>
</comment>
<dbReference type="SUPFAM" id="SSF56784">
    <property type="entry name" value="HAD-like"/>
    <property type="match status" value="1"/>
</dbReference>
<dbReference type="SFLD" id="SFLDG01129">
    <property type="entry name" value="C1.5:_HAD__Beta-PGM__Phosphata"/>
    <property type="match status" value="1"/>
</dbReference>
<dbReference type="PRINTS" id="PR00413">
    <property type="entry name" value="HADHALOGNASE"/>
</dbReference>
<sequence length="240" mass="26692">MTTISFDLDGVLIQNPFGTGVVPFLARHVHRHSGHDQDFETFRQQFRKQLNQGFSSRVMAGKHVDAFDWDAITLEVALNYGLSTIPDVSQVVRDHCTPDHIHLLSGAKEGLQLLKDAGLKLIVATNGYSRYQVPVLDALGILPFFDEVRAPEIHGYAKPQPEFLSGVDVHIGDKLCHDILGANRAGIRSVWIHPEAKPIEVALEEEDLRRFFKDALPEECTPSAVARDALEAAEKVLELL</sequence>
<dbReference type="Gene3D" id="1.10.150.520">
    <property type="match status" value="1"/>
</dbReference>
<dbReference type="InterPro" id="IPR036412">
    <property type="entry name" value="HAD-like_sf"/>
</dbReference>
<evidence type="ECO:0000256" key="3">
    <source>
        <dbReference type="ARBA" id="ARBA00022842"/>
    </source>
</evidence>
<dbReference type="Gene3D" id="3.40.50.1000">
    <property type="entry name" value="HAD superfamily/HAD-like"/>
    <property type="match status" value="1"/>
</dbReference>
<keyword evidence="3" id="KW-0460">Magnesium</keyword>
<gene>
    <name evidence="4" type="ORF">DC3_30370</name>
</gene>
<dbReference type="PANTHER" id="PTHR46470:SF4">
    <property type="entry name" value="5-AMINO-6-(5-PHOSPHO-D-RIBITYLAMINO)URACIL PHOSPHATASE YIGB"/>
    <property type="match status" value="1"/>
</dbReference>
<dbReference type="Proteomes" id="UP000321306">
    <property type="component" value="Unassembled WGS sequence"/>
</dbReference>
<name>A0A511N3J7_DEIC1</name>
<dbReference type="AlphaFoldDB" id="A0A511N3J7"/>
<evidence type="ECO:0000256" key="2">
    <source>
        <dbReference type="ARBA" id="ARBA00022801"/>
    </source>
</evidence>
<dbReference type="Pfam" id="PF00702">
    <property type="entry name" value="Hydrolase"/>
    <property type="match status" value="1"/>
</dbReference>
<comment type="caution">
    <text evidence="4">The sequence shown here is derived from an EMBL/GenBank/DDBJ whole genome shotgun (WGS) entry which is preliminary data.</text>
</comment>
<evidence type="ECO:0000256" key="1">
    <source>
        <dbReference type="ARBA" id="ARBA00001946"/>
    </source>
</evidence>
<proteinExistence type="predicted"/>
<dbReference type="RefSeq" id="WP_146885630.1">
    <property type="nucleotide sequence ID" value="NZ_BJXB01000013.1"/>
</dbReference>
<protein>
    <submittedName>
        <fullName evidence="4">Uncharacterized protein</fullName>
    </submittedName>
</protein>
<dbReference type="GO" id="GO:0044281">
    <property type="term" value="P:small molecule metabolic process"/>
    <property type="evidence" value="ECO:0007669"/>
    <property type="project" value="UniProtKB-ARBA"/>
</dbReference>
<accession>A0A511N3J7</accession>
<evidence type="ECO:0000313" key="5">
    <source>
        <dbReference type="Proteomes" id="UP000321306"/>
    </source>
</evidence>
<dbReference type="InterPro" id="IPR023214">
    <property type="entry name" value="HAD_sf"/>
</dbReference>
<dbReference type="PANTHER" id="PTHR46470">
    <property type="entry name" value="N-ACYLNEURAMINATE-9-PHOSPHATASE"/>
    <property type="match status" value="1"/>
</dbReference>
<dbReference type="OrthoDB" id="25198at2"/>
<dbReference type="EMBL" id="BJXB01000013">
    <property type="protein sequence ID" value="GEM47402.1"/>
    <property type="molecule type" value="Genomic_DNA"/>
</dbReference>
<reference evidence="4 5" key="1">
    <citation type="submission" date="2019-07" db="EMBL/GenBank/DDBJ databases">
        <title>Whole genome shotgun sequence of Deinococcus cellulosilyticus NBRC 106333.</title>
        <authorList>
            <person name="Hosoyama A."/>
            <person name="Uohara A."/>
            <person name="Ohji S."/>
            <person name="Ichikawa N."/>
        </authorList>
    </citation>
    <scope>NUCLEOTIDE SEQUENCE [LARGE SCALE GENOMIC DNA]</scope>
    <source>
        <strain evidence="4 5">NBRC 106333</strain>
    </source>
</reference>
<dbReference type="GO" id="GO:0016787">
    <property type="term" value="F:hydrolase activity"/>
    <property type="evidence" value="ECO:0007669"/>
    <property type="project" value="UniProtKB-KW"/>
</dbReference>
<organism evidence="4 5">
    <name type="scientific">Deinococcus cellulosilyticus (strain DSM 18568 / NBRC 106333 / KACC 11606 / 5516J-15)</name>
    <dbReference type="NCBI Taxonomy" id="1223518"/>
    <lineage>
        <taxon>Bacteria</taxon>
        <taxon>Thermotogati</taxon>
        <taxon>Deinococcota</taxon>
        <taxon>Deinococci</taxon>
        <taxon>Deinococcales</taxon>
        <taxon>Deinococcaceae</taxon>
        <taxon>Deinococcus</taxon>
    </lineage>
</organism>
<keyword evidence="2" id="KW-0378">Hydrolase</keyword>
<keyword evidence="5" id="KW-1185">Reference proteome</keyword>
<dbReference type="InterPro" id="IPR006439">
    <property type="entry name" value="HAD-SF_hydro_IA"/>
</dbReference>
<dbReference type="SFLD" id="SFLDS00003">
    <property type="entry name" value="Haloacid_Dehalogenase"/>
    <property type="match status" value="1"/>
</dbReference>
<evidence type="ECO:0000313" key="4">
    <source>
        <dbReference type="EMBL" id="GEM47402.1"/>
    </source>
</evidence>